<feature type="region of interest" description="Disordered" evidence="6">
    <location>
        <begin position="351"/>
        <end position="397"/>
    </location>
</feature>
<dbReference type="RefSeq" id="XP_031000129.1">
    <property type="nucleotide sequence ID" value="XM_031134412.1"/>
</dbReference>
<evidence type="ECO:0000256" key="7">
    <source>
        <dbReference type="SAM" id="Phobius"/>
    </source>
</evidence>
<proteinExistence type="inferred from homology"/>
<feature type="compositionally biased region" description="Basic and acidic residues" evidence="6">
    <location>
        <begin position="355"/>
        <end position="378"/>
    </location>
</feature>
<evidence type="ECO:0000256" key="1">
    <source>
        <dbReference type="ARBA" id="ARBA00004141"/>
    </source>
</evidence>
<name>A0A507BNQ1_9PEZI</name>
<comment type="similarity">
    <text evidence="5">Belongs to the SAT4 family.</text>
</comment>
<dbReference type="EMBL" id="SKBQ01000113">
    <property type="protein sequence ID" value="TPX18418.1"/>
    <property type="molecule type" value="Genomic_DNA"/>
</dbReference>
<evidence type="ECO:0000256" key="2">
    <source>
        <dbReference type="ARBA" id="ARBA00022692"/>
    </source>
</evidence>
<organism evidence="9 10">
    <name type="scientific">Thyridium curvatum</name>
    <dbReference type="NCBI Taxonomy" id="1093900"/>
    <lineage>
        <taxon>Eukaryota</taxon>
        <taxon>Fungi</taxon>
        <taxon>Dikarya</taxon>
        <taxon>Ascomycota</taxon>
        <taxon>Pezizomycotina</taxon>
        <taxon>Sordariomycetes</taxon>
        <taxon>Sordariomycetidae</taxon>
        <taxon>Thyridiales</taxon>
        <taxon>Thyridiaceae</taxon>
        <taxon>Thyridium</taxon>
    </lineage>
</organism>
<evidence type="ECO:0000313" key="10">
    <source>
        <dbReference type="Proteomes" id="UP000319257"/>
    </source>
</evidence>
<feature type="compositionally biased region" description="Polar residues" evidence="6">
    <location>
        <begin position="388"/>
        <end position="397"/>
    </location>
</feature>
<comment type="subcellular location">
    <subcellularLocation>
        <location evidence="1">Membrane</location>
        <topology evidence="1">Multi-pass membrane protein</topology>
    </subcellularLocation>
</comment>
<dbReference type="Pfam" id="PF20684">
    <property type="entry name" value="Fung_rhodopsin"/>
    <property type="match status" value="1"/>
</dbReference>
<keyword evidence="4 7" id="KW-0472">Membrane</keyword>
<dbReference type="PANTHER" id="PTHR33048:SF124">
    <property type="entry name" value="INTEGRAL MEMBRANE PROTEIN"/>
    <property type="match status" value="1"/>
</dbReference>
<feature type="domain" description="Rhodopsin" evidence="8">
    <location>
        <begin position="54"/>
        <end position="292"/>
    </location>
</feature>
<dbReference type="PANTHER" id="PTHR33048">
    <property type="entry name" value="PTH11-LIKE INTEGRAL MEMBRANE PROTEIN (AFU_ORTHOLOGUE AFUA_5G11245)"/>
    <property type="match status" value="1"/>
</dbReference>
<evidence type="ECO:0000256" key="6">
    <source>
        <dbReference type="SAM" id="MobiDB-lite"/>
    </source>
</evidence>
<keyword evidence="10" id="KW-1185">Reference proteome</keyword>
<feature type="transmembrane region" description="Helical" evidence="7">
    <location>
        <begin position="195"/>
        <end position="218"/>
    </location>
</feature>
<dbReference type="STRING" id="1093900.A0A507BNQ1"/>
<keyword evidence="3 7" id="KW-1133">Transmembrane helix</keyword>
<evidence type="ECO:0000313" key="9">
    <source>
        <dbReference type="EMBL" id="TPX18418.1"/>
    </source>
</evidence>
<feature type="transmembrane region" description="Helical" evidence="7">
    <location>
        <begin position="114"/>
        <end position="137"/>
    </location>
</feature>
<keyword evidence="2 7" id="KW-0812">Transmembrane</keyword>
<dbReference type="InterPro" id="IPR052337">
    <property type="entry name" value="SAT4-like"/>
</dbReference>
<evidence type="ECO:0000256" key="3">
    <source>
        <dbReference type="ARBA" id="ARBA00022989"/>
    </source>
</evidence>
<dbReference type="AlphaFoldDB" id="A0A507BNQ1"/>
<feature type="transmembrane region" description="Helical" evidence="7">
    <location>
        <begin position="230"/>
        <end position="250"/>
    </location>
</feature>
<evidence type="ECO:0000256" key="4">
    <source>
        <dbReference type="ARBA" id="ARBA00023136"/>
    </source>
</evidence>
<dbReference type="InterPro" id="IPR049326">
    <property type="entry name" value="Rhodopsin_dom_fungi"/>
</dbReference>
<evidence type="ECO:0000256" key="5">
    <source>
        <dbReference type="ARBA" id="ARBA00038359"/>
    </source>
</evidence>
<comment type="caution">
    <text evidence="9">The sequence shown here is derived from an EMBL/GenBank/DDBJ whole genome shotgun (WGS) entry which is preliminary data.</text>
</comment>
<feature type="transmembrane region" description="Helical" evidence="7">
    <location>
        <begin position="144"/>
        <end position="165"/>
    </location>
</feature>
<feature type="transmembrane region" description="Helical" evidence="7">
    <location>
        <begin position="270"/>
        <end position="291"/>
    </location>
</feature>
<feature type="transmembrane region" description="Helical" evidence="7">
    <location>
        <begin position="73"/>
        <end position="94"/>
    </location>
</feature>
<evidence type="ECO:0000259" key="8">
    <source>
        <dbReference type="Pfam" id="PF20684"/>
    </source>
</evidence>
<dbReference type="Proteomes" id="UP000319257">
    <property type="component" value="Unassembled WGS sequence"/>
</dbReference>
<feature type="region of interest" description="Disordered" evidence="6">
    <location>
        <begin position="301"/>
        <end position="325"/>
    </location>
</feature>
<sequence>MAFPVVDGVEVLVQPPEGYHVNFTHPFKDTATINSSYWAFGIEFTVAVFFLGQRIYSALFILRKWRIDDYMIVLAWVLTTTAQCLILHCLKQSVLGVHIWEMSVDDAIWETTMIHATTLTVIPGTILAKLVLCIFYYRLSPITWYRYAIIFTAFITIAAFTAVWFSVEFACKPIEAAWNLRLYTGTNCIDRPPVYMLQAIMGGVTDIMLMVLPLPIILRLQMSWKQKVALVAWFGTGLITLGAAVARLVILIPSLKNADTTFVLAQGTLWLIVEANLIIICGSLPTFRIFLNHVAPKILGESRNASGPNNSSDKGPGSGGMRYALRTFGSSQPKRRHFDTIDELELGDNPYGSEVRWKAEGKSDMNRTQDRRKSHSEASDEEAIIKTVQMTVTHGPR</sequence>
<dbReference type="GO" id="GO:0016020">
    <property type="term" value="C:membrane"/>
    <property type="evidence" value="ECO:0007669"/>
    <property type="project" value="UniProtKB-SubCell"/>
</dbReference>
<reference evidence="9 10" key="1">
    <citation type="submission" date="2019-06" db="EMBL/GenBank/DDBJ databases">
        <title>Draft genome sequence of the filamentous fungus Phialemoniopsis curvata isolated from diesel fuel.</title>
        <authorList>
            <person name="Varaljay V.A."/>
            <person name="Lyon W.J."/>
            <person name="Crouch A.L."/>
            <person name="Drake C.E."/>
            <person name="Hollomon J.M."/>
            <person name="Nadeau L.J."/>
            <person name="Nunn H.S."/>
            <person name="Stevenson B.S."/>
            <person name="Bojanowski C.L."/>
            <person name="Crookes-Goodson W.J."/>
        </authorList>
    </citation>
    <scope>NUCLEOTIDE SEQUENCE [LARGE SCALE GENOMIC DNA]</scope>
    <source>
        <strain evidence="9 10">D216</strain>
    </source>
</reference>
<protein>
    <recommendedName>
        <fullName evidence="8">Rhodopsin domain-containing protein</fullName>
    </recommendedName>
</protein>
<feature type="transmembrane region" description="Helical" evidence="7">
    <location>
        <begin position="37"/>
        <end position="61"/>
    </location>
</feature>
<gene>
    <name evidence="9" type="ORF">E0L32_011659</name>
</gene>
<dbReference type="OrthoDB" id="5401779at2759"/>
<feature type="compositionally biased region" description="Polar residues" evidence="6">
    <location>
        <begin position="303"/>
        <end position="313"/>
    </location>
</feature>
<dbReference type="GeneID" id="41979106"/>
<dbReference type="InParanoid" id="A0A507BNQ1"/>
<accession>A0A507BNQ1</accession>